<reference evidence="1 2" key="1">
    <citation type="submission" date="2021-12" db="EMBL/GenBank/DDBJ databases">
        <title>Genome sequencing of bacteria with rrn-lacking chromosome and rrn-plasmid.</title>
        <authorList>
            <person name="Anda M."/>
            <person name="Iwasaki W."/>
        </authorList>
    </citation>
    <scope>NUCLEOTIDE SEQUENCE [LARGE SCALE GENOMIC DNA]</scope>
    <source>
        <strain evidence="1 2">NBRC 15940</strain>
    </source>
</reference>
<dbReference type="Proteomes" id="UP001310022">
    <property type="component" value="Unassembled WGS sequence"/>
</dbReference>
<dbReference type="AlphaFoldDB" id="A0AAN4W3S6"/>
<comment type="caution">
    <text evidence="1">The sequence shown here is derived from an EMBL/GenBank/DDBJ whole genome shotgun (WGS) entry which is preliminary data.</text>
</comment>
<evidence type="ECO:0000313" key="2">
    <source>
        <dbReference type="Proteomes" id="UP001310022"/>
    </source>
</evidence>
<protein>
    <submittedName>
        <fullName evidence="1">Uncharacterized protein</fullName>
    </submittedName>
</protein>
<dbReference type="EMBL" id="BQKE01000014">
    <property type="protein sequence ID" value="GJM65121.1"/>
    <property type="molecule type" value="Genomic_DNA"/>
</dbReference>
<sequence length="56" mass="6530">MPEYITKLLIGKWRDAFDVCPERMHIIADFFRADLKANIRSENLFIAEAIPDYLSA</sequence>
<gene>
    <name evidence="1" type="ORF">PEDI_56730</name>
</gene>
<proteinExistence type="predicted"/>
<keyword evidence="2" id="KW-1185">Reference proteome</keyword>
<accession>A0AAN4W3S6</accession>
<name>A0AAN4W3S6_9BACT</name>
<organism evidence="1 2">
    <name type="scientific">Persicobacter diffluens</name>
    <dbReference type="NCBI Taxonomy" id="981"/>
    <lineage>
        <taxon>Bacteria</taxon>
        <taxon>Pseudomonadati</taxon>
        <taxon>Bacteroidota</taxon>
        <taxon>Cytophagia</taxon>
        <taxon>Cytophagales</taxon>
        <taxon>Persicobacteraceae</taxon>
        <taxon>Persicobacter</taxon>
    </lineage>
</organism>
<evidence type="ECO:0000313" key="1">
    <source>
        <dbReference type="EMBL" id="GJM65121.1"/>
    </source>
</evidence>